<dbReference type="AlphaFoldDB" id="A0A8J5NCU7"/>
<evidence type="ECO:0000313" key="2">
    <source>
        <dbReference type="EMBL" id="KAG7177402.1"/>
    </source>
</evidence>
<reference evidence="2" key="1">
    <citation type="journal article" date="2021" name="Sci. Adv.">
        <title>The American lobster genome reveals insights on longevity, neural, and immune adaptations.</title>
        <authorList>
            <person name="Polinski J.M."/>
            <person name="Zimin A.V."/>
            <person name="Clark K.F."/>
            <person name="Kohn A.B."/>
            <person name="Sadowski N."/>
            <person name="Timp W."/>
            <person name="Ptitsyn A."/>
            <person name="Khanna P."/>
            <person name="Romanova D.Y."/>
            <person name="Williams P."/>
            <person name="Greenwood S.J."/>
            <person name="Moroz L.L."/>
            <person name="Walt D.R."/>
            <person name="Bodnar A.G."/>
        </authorList>
    </citation>
    <scope>NUCLEOTIDE SEQUENCE</scope>
    <source>
        <strain evidence="2">GMGI-L3</strain>
    </source>
</reference>
<dbReference type="EMBL" id="JAHLQT010002318">
    <property type="protein sequence ID" value="KAG7177402.1"/>
    <property type="molecule type" value="Genomic_DNA"/>
</dbReference>
<feature type="coiled-coil region" evidence="1">
    <location>
        <begin position="42"/>
        <end position="93"/>
    </location>
</feature>
<protein>
    <submittedName>
        <fullName evidence="2">Uncharacterized protein</fullName>
    </submittedName>
</protein>
<accession>A0A8J5NCU7</accession>
<dbReference type="Proteomes" id="UP000747542">
    <property type="component" value="Unassembled WGS sequence"/>
</dbReference>
<keyword evidence="1" id="KW-0175">Coiled coil</keyword>
<comment type="caution">
    <text evidence="2">The sequence shown here is derived from an EMBL/GenBank/DDBJ whole genome shotgun (WGS) entry which is preliminary data.</text>
</comment>
<gene>
    <name evidence="2" type="ORF">Hamer_G016689</name>
</gene>
<keyword evidence="3" id="KW-1185">Reference proteome</keyword>
<sequence length="120" mass="13596">MGQDGRAFVAPLAALLTVVFILAVAFCDNYNRHYKSYQPKDTESLDQDLTFLMARIKELEAKSTQTGRQLRFLKKLLTKMEERQQEKTVLQDMCGVFVPCEQDTAIQPTPTVTPVAMLLP</sequence>
<proteinExistence type="predicted"/>
<evidence type="ECO:0000313" key="3">
    <source>
        <dbReference type="Proteomes" id="UP000747542"/>
    </source>
</evidence>
<evidence type="ECO:0000256" key="1">
    <source>
        <dbReference type="SAM" id="Coils"/>
    </source>
</evidence>
<name>A0A8J5NCU7_HOMAM</name>
<organism evidence="2 3">
    <name type="scientific">Homarus americanus</name>
    <name type="common">American lobster</name>
    <dbReference type="NCBI Taxonomy" id="6706"/>
    <lineage>
        <taxon>Eukaryota</taxon>
        <taxon>Metazoa</taxon>
        <taxon>Ecdysozoa</taxon>
        <taxon>Arthropoda</taxon>
        <taxon>Crustacea</taxon>
        <taxon>Multicrustacea</taxon>
        <taxon>Malacostraca</taxon>
        <taxon>Eumalacostraca</taxon>
        <taxon>Eucarida</taxon>
        <taxon>Decapoda</taxon>
        <taxon>Pleocyemata</taxon>
        <taxon>Astacidea</taxon>
        <taxon>Nephropoidea</taxon>
        <taxon>Nephropidae</taxon>
        <taxon>Homarus</taxon>
    </lineage>
</organism>